<dbReference type="OrthoDB" id="10252740at2759"/>
<dbReference type="PROSITE" id="PS50822">
    <property type="entry name" value="PIWI"/>
    <property type="match status" value="1"/>
</dbReference>
<dbReference type="InParanoid" id="K1Y6L0"/>
<dbReference type="InterPro" id="IPR003165">
    <property type="entry name" value="Piwi"/>
</dbReference>
<dbReference type="SUPFAM" id="SSF53098">
    <property type="entry name" value="Ribonuclease H-like"/>
    <property type="match status" value="1"/>
</dbReference>
<dbReference type="eggNOG" id="KOG1041">
    <property type="taxonomic scope" value="Eukaryota"/>
</dbReference>
<dbReference type="EMBL" id="JH921429">
    <property type="protein sequence ID" value="EKD20834.1"/>
    <property type="molecule type" value="Genomic_DNA"/>
</dbReference>
<dbReference type="GeneID" id="18757451"/>
<proteinExistence type="predicted"/>
<evidence type="ECO:0000256" key="1">
    <source>
        <dbReference type="SAM" id="MobiDB-lite"/>
    </source>
</evidence>
<accession>K1Y6L0</accession>
<evidence type="ECO:0000313" key="3">
    <source>
        <dbReference type="EMBL" id="EKD20834.1"/>
    </source>
</evidence>
<keyword evidence="4" id="KW-1185">Reference proteome</keyword>
<evidence type="ECO:0000259" key="2">
    <source>
        <dbReference type="PROSITE" id="PS50822"/>
    </source>
</evidence>
<dbReference type="HOGENOM" id="CLU_1594898_0_0_1"/>
<dbReference type="AlphaFoldDB" id="K1Y6L0"/>
<dbReference type="GO" id="GO:0003676">
    <property type="term" value="F:nucleic acid binding"/>
    <property type="evidence" value="ECO:0007669"/>
    <property type="project" value="InterPro"/>
</dbReference>
<dbReference type="Gene3D" id="3.30.420.10">
    <property type="entry name" value="Ribonuclease H-like superfamily/Ribonuclease H"/>
    <property type="match status" value="1"/>
</dbReference>
<feature type="compositionally biased region" description="Polar residues" evidence="1">
    <location>
        <begin position="152"/>
        <end position="167"/>
    </location>
</feature>
<dbReference type="InterPro" id="IPR036397">
    <property type="entry name" value="RNaseH_sf"/>
</dbReference>
<keyword evidence="3" id="KW-0648">Protein biosynthesis</keyword>
<dbReference type="InterPro" id="IPR012337">
    <property type="entry name" value="RNaseH-like_sf"/>
</dbReference>
<dbReference type="Pfam" id="PF02171">
    <property type="entry name" value="Piwi"/>
    <property type="match status" value="1"/>
</dbReference>
<feature type="domain" description="Piwi" evidence="2">
    <location>
        <begin position="43"/>
        <end position="133"/>
    </location>
</feature>
<dbReference type="KEGG" id="mbe:MBM_01516"/>
<protein>
    <submittedName>
        <fullName evidence="3">Eukaryotic translation initiation factor 2C 2</fullName>
    </submittedName>
</protein>
<sequence length="167" mass="18914">MYGLRHGQPSIKSKSTNYIEDLGSMMKERLETCRLRTKRYLNHVLFYRDGVSESQFGMVQSKETPQIQAAINGKPRCATSNSACTSKLKFLVMGKRYEARFYPRTSPEDEESFHPGLVIDTTVVSPKQFNLYLQSLDSPRGTARPGPDIRSFSGTTADTTESCSRKW</sequence>
<name>K1Y6L0_MARBU</name>
<dbReference type="PANTHER" id="PTHR22891">
    <property type="entry name" value="EUKARYOTIC TRANSLATION INITIATION FACTOR 2C"/>
    <property type="match status" value="1"/>
</dbReference>
<evidence type="ECO:0000313" key="4">
    <source>
        <dbReference type="Proteomes" id="UP000006753"/>
    </source>
</evidence>
<reference evidence="3 4" key="1">
    <citation type="journal article" date="2012" name="BMC Genomics">
        <title>Sequencing the genome of Marssonina brunnea reveals fungus-poplar co-evolution.</title>
        <authorList>
            <person name="Zhu S."/>
            <person name="Cao Y.-Z."/>
            <person name="Jiang C."/>
            <person name="Tan B.-Y."/>
            <person name="Wang Z."/>
            <person name="Feng S."/>
            <person name="Zhang L."/>
            <person name="Su X.-H."/>
            <person name="Brejova B."/>
            <person name="Vinar T."/>
            <person name="Xu M."/>
            <person name="Wang M.-X."/>
            <person name="Zhang S.-G."/>
            <person name="Huang M.-R."/>
            <person name="Wu R."/>
            <person name="Zhou Y."/>
        </authorList>
    </citation>
    <scope>NUCLEOTIDE SEQUENCE [LARGE SCALE GENOMIC DNA]</scope>
    <source>
        <strain evidence="3 4">MB_m1</strain>
    </source>
</reference>
<gene>
    <name evidence="3" type="ORF">MBM_01516</name>
</gene>
<dbReference type="Proteomes" id="UP000006753">
    <property type="component" value="Unassembled WGS sequence"/>
</dbReference>
<dbReference type="STRING" id="1072389.K1Y6L0"/>
<feature type="region of interest" description="Disordered" evidence="1">
    <location>
        <begin position="136"/>
        <end position="167"/>
    </location>
</feature>
<dbReference type="OMA" id="YPRTSPE"/>
<dbReference type="GO" id="GO:0003743">
    <property type="term" value="F:translation initiation factor activity"/>
    <property type="evidence" value="ECO:0007669"/>
    <property type="project" value="UniProtKB-KW"/>
</dbReference>
<organism evidence="3 4">
    <name type="scientific">Marssonina brunnea f. sp. multigermtubi (strain MB_m1)</name>
    <name type="common">Marssonina leaf spot fungus</name>
    <dbReference type="NCBI Taxonomy" id="1072389"/>
    <lineage>
        <taxon>Eukaryota</taxon>
        <taxon>Fungi</taxon>
        <taxon>Dikarya</taxon>
        <taxon>Ascomycota</taxon>
        <taxon>Pezizomycotina</taxon>
        <taxon>Leotiomycetes</taxon>
        <taxon>Helotiales</taxon>
        <taxon>Drepanopezizaceae</taxon>
        <taxon>Drepanopeziza</taxon>
    </lineage>
</organism>
<keyword evidence="3" id="KW-0396">Initiation factor</keyword>